<name>A0ABW4YAH8_9GAMM</name>
<dbReference type="EMBL" id="JBHUHX010000040">
    <property type="protein sequence ID" value="MFD2113002.1"/>
    <property type="molecule type" value="Genomic_DNA"/>
</dbReference>
<protein>
    <recommendedName>
        <fullName evidence="4">Tetratricopeptide repeat protein</fullName>
    </recommendedName>
</protein>
<gene>
    <name evidence="2" type="ORF">ACFSJC_14220</name>
</gene>
<organism evidence="2 3">
    <name type="scientific">Thiorhodococcus fuscus</name>
    <dbReference type="NCBI Taxonomy" id="527200"/>
    <lineage>
        <taxon>Bacteria</taxon>
        <taxon>Pseudomonadati</taxon>
        <taxon>Pseudomonadota</taxon>
        <taxon>Gammaproteobacteria</taxon>
        <taxon>Chromatiales</taxon>
        <taxon>Chromatiaceae</taxon>
        <taxon>Thiorhodococcus</taxon>
    </lineage>
</organism>
<evidence type="ECO:0000256" key="1">
    <source>
        <dbReference type="SAM" id="Phobius"/>
    </source>
</evidence>
<feature type="transmembrane region" description="Helical" evidence="1">
    <location>
        <begin position="20"/>
        <end position="42"/>
    </location>
</feature>
<evidence type="ECO:0008006" key="4">
    <source>
        <dbReference type="Google" id="ProtNLM"/>
    </source>
</evidence>
<dbReference type="Proteomes" id="UP001597337">
    <property type="component" value="Unassembled WGS sequence"/>
</dbReference>
<accession>A0ABW4YAH8</accession>
<evidence type="ECO:0000313" key="2">
    <source>
        <dbReference type="EMBL" id="MFD2113002.1"/>
    </source>
</evidence>
<evidence type="ECO:0000313" key="3">
    <source>
        <dbReference type="Proteomes" id="UP001597337"/>
    </source>
</evidence>
<keyword evidence="1" id="KW-0812">Transmembrane</keyword>
<comment type="caution">
    <text evidence="2">The sequence shown here is derived from an EMBL/GenBank/DDBJ whole genome shotgun (WGS) entry which is preliminary data.</text>
</comment>
<keyword evidence="1" id="KW-1133">Transmembrane helix</keyword>
<dbReference type="RefSeq" id="WP_386027650.1">
    <property type="nucleotide sequence ID" value="NZ_JBHUHX010000040.1"/>
</dbReference>
<keyword evidence="3" id="KW-1185">Reference proteome</keyword>
<proteinExistence type="predicted"/>
<keyword evidence="1" id="KW-0472">Membrane</keyword>
<reference evidence="3" key="1">
    <citation type="journal article" date="2019" name="Int. J. Syst. Evol. Microbiol.">
        <title>The Global Catalogue of Microorganisms (GCM) 10K type strain sequencing project: providing services to taxonomists for standard genome sequencing and annotation.</title>
        <authorList>
            <consortium name="The Broad Institute Genomics Platform"/>
            <consortium name="The Broad Institute Genome Sequencing Center for Infectious Disease"/>
            <person name="Wu L."/>
            <person name="Ma J."/>
        </authorList>
    </citation>
    <scope>NUCLEOTIDE SEQUENCE [LARGE SCALE GENOMIC DNA]</scope>
    <source>
        <strain evidence="3">KACC 12597</strain>
    </source>
</reference>
<sequence length="253" mass="28293">MPTEAVRGSGRRQWTAADTLAGLGVALIAAILLRSAGGALFADLQRIPPNRFFVAQEERLQSPDDAGRSLMKGIELYRRATKEMLGPQEQRQLGLLLLLEGKRTTEDRDPADRETAANAAIAALTTSLHRAPVQPRTWTYLADVALTYRASPKDALRALKESYRMAAVDPNLVLYRFELATRLRGYWDTELLRLIRPDIIALFPEQGWSPKRNAFIKRIKANPELKPLVAAILRPDPGALERLQKAINPPKKR</sequence>